<comment type="cofactor">
    <cofactor evidence="8">
        <name>a divalent metal cation</name>
        <dbReference type="ChEBI" id="CHEBI:60240"/>
    </cofactor>
    <text evidence="8">Binds 2 divalent metal cations per subunit.</text>
</comment>
<protein>
    <submittedName>
        <fullName evidence="9">Putative aminopeptidase YsdC</fullName>
        <ecNumber evidence="9">3.4.11.-</ecNumber>
    </submittedName>
</protein>
<keyword evidence="3" id="KW-0645">Protease</keyword>
<dbReference type="PANTHER" id="PTHR32481">
    <property type="entry name" value="AMINOPEPTIDASE"/>
    <property type="match status" value="1"/>
</dbReference>
<keyword evidence="4 8" id="KW-0479">Metal-binding</keyword>
<gene>
    <name evidence="9" type="primary">ysdC_1</name>
    <name evidence="9" type="ORF">CAGA_15570</name>
</gene>
<keyword evidence="2 9" id="KW-0031">Aminopeptidase</keyword>
<dbReference type="EMBL" id="SRMQ01000006">
    <property type="protein sequence ID" value="TGJ76351.1"/>
    <property type="molecule type" value="Genomic_DNA"/>
</dbReference>
<accession>A0A4Z0YAS5</accession>
<evidence type="ECO:0000256" key="8">
    <source>
        <dbReference type="PIRSR" id="PIRSR001123-2"/>
    </source>
</evidence>
<reference evidence="9 10" key="1">
    <citation type="submission" date="2019-04" db="EMBL/GenBank/DDBJ databases">
        <authorList>
            <person name="Poehlein A."/>
            <person name="Bengelsdorf F.R."/>
            <person name="Duerre P."/>
            <person name="Daniel R."/>
        </authorList>
    </citation>
    <scope>NUCLEOTIDE SEQUENCE [LARGE SCALE GENOMIC DNA]</scope>
    <source>
        <strain evidence="9 10">BS-1</strain>
    </source>
</reference>
<evidence type="ECO:0000256" key="2">
    <source>
        <dbReference type="ARBA" id="ARBA00022438"/>
    </source>
</evidence>
<keyword evidence="10" id="KW-1185">Reference proteome</keyword>
<evidence type="ECO:0000256" key="3">
    <source>
        <dbReference type="ARBA" id="ARBA00022670"/>
    </source>
</evidence>
<dbReference type="OrthoDB" id="9772053at2"/>
<organism evidence="9 10">
    <name type="scientific">Caproiciproducens galactitolivorans</name>
    <dbReference type="NCBI Taxonomy" id="642589"/>
    <lineage>
        <taxon>Bacteria</taxon>
        <taxon>Bacillati</taxon>
        <taxon>Bacillota</taxon>
        <taxon>Clostridia</taxon>
        <taxon>Eubacteriales</taxon>
        <taxon>Acutalibacteraceae</taxon>
        <taxon>Caproiciproducens</taxon>
    </lineage>
</organism>
<dbReference type="Pfam" id="PF05343">
    <property type="entry name" value="Peptidase_M42"/>
    <property type="match status" value="1"/>
</dbReference>
<evidence type="ECO:0000256" key="5">
    <source>
        <dbReference type="ARBA" id="ARBA00022801"/>
    </source>
</evidence>
<dbReference type="Proteomes" id="UP000297714">
    <property type="component" value="Unassembled WGS sequence"/>
</dbReference>
<feature type="binding site" evidence="8">
    <location>
        <position position="64"/>
    </location>
    <ligand>
        <name>Zn(2+)</name>
        <dbReference type="ChEBI" id="CHEBI:29105"/>
        <label>1</label>
    </ligand>
</feature>
<evidence type="ECO:0000256" key="1">
    <source>
        <dbReference type="ARBA" id="ARBA00006272"/>
    </source>
</evidence>
<feature type="binding site" evidence="8">
    <location>
        <position position="228"/>
    </location>
    <ligand>
        <name>Zn(2+)</name>
        <dbReference type="ChEBI" id="CHEBI:29105"/>
        <label>1</label>
    </ligand>
</feature>
<dbReference type="SUPFAM" id="SSF53187">
    <property type="entry name" value="Zn-dependent exopeptidases"/>
    <property type="match status" value="1"/>
</dbReference>
<dbReference type="RefSeq" id="WP_135659507.1">
    <property type="nucleotide sequence ID" value="NZ_JAJUFJ010000014.1"/>
</dbReference>
<comment type="caution">
    <text evidence="9">The sequence shown here is derived from an EMBL/GenBank/DDBJ whole genome shotgun (WGS) entry which is preliminary data.</text>
</comment>
<dbReference type="Gene3D" id="2.40.30.40">
    <property type="entry name" value="Peptidase M42, domain 2"/>
    <property type="match status" value="1"/>
</dbReference>
<dbReference type="PANTHER" id="PTHR32481:SF6">
    <property type="entry name" value="ENDOGLUCANASE"/>
    <property type="match status" value="1"/>
</dbReference>
<evidence type="ECO:0000313" key="9">
    <source>
        <dbReference type="EMBL" id="TGJ76351.1"/>
    </source>
</evidence>
<comment type="similarity">
    <text evidence="1 6">Belongs to the peptidase M42 family.</text>
</comment>
<dbReference type="AlphaFoldDB" id="A0A4Z0YAS5"/>
<name>A0A4Z0YAS5_9FIRM</name>
<feature type="binding site" evidence="8">
    <location>
        <position position="206"/>
    </location>
    <ligand>
        <name>Zn(2+)</name>
        <dbReference type="ChEBI" id="CHEBI:29105"/>
        <label>2</label>
    </ligand>
</feature>
<evidence type="ECO:0000313" key="10">
    <source>
        <dbReference type="Proteomes" id="UP000297714"/>
    </source>
</evidence>
<evidence type="ECO:0000256" key="6">
    <source>
        <dbReference type="PIRNR" id="PIRNR001123"/>
    </source>
</evidence>
<dbReference type="InterPro" id="IPR008007">
    <property type="entry name" value="Peptidase_M42"/>
</dbReference>
<dbReference type="EC" id="3.4.11.-" evidence="9"/>
<dbReference type="PIRSF" id="PIRSF001123">
    <property type="entry name" value="PepA_GA"/>
    <property type="match status" value="1"/>
</dbReference>
<dbReference type="GO" id="GO:0004177">
    <property type="term" value="F:aminopeptidase activity"/>
    <property type="evidence" value="ECO:0007669"/>
    <property type="project" value="UniProtKB-UniRule"/>
</dbReference>
<feature type="active site" description="Proton acceptor" evidence="7">
    <location>
        <position position="205"/>
    </location>
</feature>
<proteinExistence type="inferred from homology"/>
<feature type="binding site" evidence="8">
    <location>
        <position position="173"/>
    </location>
    <ligand>
        <name>Zn(2+)</name>
        <dbReference type="ChEBI" id="CHEBI:29105"/>
        <label>2</label>
    </ligand>
</feature>
<dbReference type="Gene3D" id="3.40.630.10">
    <property type="entry name" value="Zn peptidases"/>
    <property type="match status" value="1"/>
</dbReference>
<evidence type="ECO:0000256" key="4">
    <source>
        <dbReference type="ARBA" id="ARBA00022723"/>
    </source>
</evidence>
<feature type="binding site" evidence="8">
    <location>
        <position position="173"/>
    </location>
    <ligand>
        <name>Zn(2+)</name>
        <dbReference type="ChEBI" id="CHEBI:29105"/>
        <label>1</label>
    </ligand>
</feature>
<dbReference type="InterPro" id="IPR023367">
    <property type="entry name" value="Peptidase_M42_dom2"/>
</dbReference>
<dbReference type="SUPFAM" id="SSF101821">
    <property type="entry name" value="Aminopeptidase/glucanase lid domain"/>
    <property type="match status" value="1"/>
</dbReference>
<evidence type="ECO:0000256" key="7">
    <source>
        <dbReference type="PIRSR" id="PIRSR001123-1"/>
    </source>
</evidence>
<dbReference type="InterPro" id="IPR051464">
    <property type="entry name" value="Peptidase_M42_aminopept"/>
</dbReference>
<dbReference type="GO" id="GO:0046872">
    <property type="term" value="F:metal ion binding"/>
    <property type="evidence" value="ECO:0007669"/>
    <property type="project" value="UniProtKB-UniRule"/>
</dbReference>
<keyword evidence="5 9" id="KW-0378">Hydrolase</keyword>
<feature type="binding site" evidence="8">
    <location>
        <position position="312"/>
    </location>
    <ligand>
        <name>Zn(2+)</name>
        <dbReference type="ChEBI" id="CHEBI:29105"/>
        <label>2</label>
    </ligand>
</feature>
<sequence length="338" mass="36571">MDELKELIFRLCEAPGTPGDEITAAKVAAKELSKYTRAHMDRMGSVVARFGKQGAKKHFLLDAHIDQIGLIVTNIDEYGFIRADRCGGVDRRVLPGSPVTIYGREVLSGIVCSTPPHLSDGKEDKILTVDKMAIDAGLSKEEADRLIRPGDRILLHSEPKSLLGTRITAAGLDDRVGVAAIIRCVQLLQDEDLKCEITVLLSSREEVGGQGAVTGAFAINPTHALIVDVSFAQQPGIPPEKCGKLGGGPMIGIAPPLNRSMAEHLMETAKKCNIPYTLDVMGGSTGTNSDEIAMTRKGVQSQLISIPLRYMHTPVEVIDLEDVEHTARLMAEYIKEVE</sequence>
<dbReference type="GO" id="GO:0006508">
    <property type="term" value="P:proteolysis"/>
    <property type="evidence" value="ECO:0007669"/>
    <property type="project" value="UniProtKB-KW"/>
</dbReference>